<accession>R0I567</accession>
<dbReference type="STRING" id="671987.R0I567"/>
<feature type="compositionally biased region" description="Basic and acidic residues" evidence="8">
    <location>
        <begin position="77"/>
        <end position="87"/>
    </location>
</feature>
<sequence length="484" mass="52966">MPPSACLRSFSQLSLDATTAHTAALPRILRPHIACFSTSAARHAVVAKKKGLAAAPKKGVKSLNTKKGKKAPGASDTGKRPAQGERKAQRKRIVLSNDNALEVSSLQDLSKENVLSEKNEGKVMGLPQEKVVDALRAVEAFKTTQGWSLFRRPAVLMRKEAIQLARLFKEVEDSASGQQKKTVQRILCGERMSGKSTLLLQALAMGFLRDWFVINFPEAQDLVNAHTEYAPLPDSQPLQYTQETYTANLLQQILKANGAFLAATTLGTKPNLPLPLPEKATLKELVALGMANPEASWPVFVALWNELSLPGRPPILIALDGLSHIMRNSQYLSAEVKPIHAHDLTLVRHFVDHLSGQKKLPNGGVVLGATSQSNSPTSPALEFCIEVAQARKTSAENIPQWNPYKSVDGRVMEALKGLTNDSQDFDIIKVGGLSKEEARSIMEYYAESGMLRHRVDEGFVTEKWSLAGMGNIGELERASVRMRL</sequence>
<protein>
    <recommendedName>
        <fullName evidence="7">Small ribosomal subunit protein mS29</fullName>
    </recommendedName>
</protein>
<dbReference type="HOGENOM" id="CLU_046315_1_0_1"/>
<evidence type="ECO:0000256" key="3">
    <source>
        <dbReference type="ARBA" id="ARBA00022946"/>
    </source>
</evidence>
<proteinExistence type="inferred from homology"/>
<keyword evidence="5" id="KW-0496">Mitochondrion</keyword>
<evidence type="ECO:0000256" key="8">
    <source>
        <dbReference type="SAM" id="MobiDB-lite"/>
    </source>
</evidence>
<dbReference type="GeneID" id="19399718"/>
<dbReference type="eggNOG" id="KOG3928">
    <property type="taxonomic scope" value="Eukaryota"/>
</dbReference>
<dbReference type="GO" id="GO:0005763">
    <property type="term" value="C:mitochondrial small ribosomal subunit"/>
    <property type="evidence" value="ECO:0007669"/>
    <property type="project" value="TreeGrafter"/>
</dbReference>
<dbReference type="EMBL" id="KB908877">
    <property type="protein sequence ID" value="EOA80716.1"/>
    <property type="molecule type" value="Genomic_DNA"/>
</dbReference>
<evidence type="ECO:0000256" key="2">
    <source>
        <dbReference type="ARBA" id="ARBA00009863"/>
    </source>
</evidence>
<gene>
    <name evidence="9" type="ORF">SETTUDRAFT_166179</name>
</gene>
<keyword evidence="3" id="KW-0809">Transit peptide</keyword>
<feature type="region of interest" description="Disordered" evidence="8">
    <location>
        <begin position="56"/>
        <end position="93"/>
    </location>
</feature>
<keyword evidence="10" id="KW-1185">Reference proteome</keyword>
<evidence type="ECO:0000313" key="9">
    <source>
        <dbReference type="EMBL" id="EOA80716.1"/>
    </source>
</evidence>
<dbReference type="PANTHER" id="PTHR12810">
    <property type="entry name" value="MITOCHONDRIAL 28S RIBOSOMAL PROTEIN S29"/>
    <property type="match status" value="1"/>
</dbReference>
<dbReference type="OrthoDB" id="274828at2759"/>
<keyword evidence="4" id="KW-0689">Ribosomal protein</keyword>
<evidence type="ECO:0000256" key="5">
    <source>
        <dbReference type="ARBA" id="ARBA00023128"/>
    </source>
</evidence>
<dbReference type="PANTHER" id="PTHR12810:SF0">
    <property type="entry name" value="SMALL RIBOSOMAL SUBUNIT PROTEIN MS29"/>
    <property type="match status" value="1"/>
</dbReference>
<name>R0I567_EXST2</name>
<evidence type="ECO:0000256" key="7">
    <source>
        <dbReference type="ARBA" id="ARBA00035140"/>
    </source>
</evidence>
<comment type="similarity">
    <text evidence="2">Belongs to the mitochondrion-specific ribosomal protein mS29 family.</text>
</comment>
<reference evidence="9 10" key="1">
    <citation type="journal article" date="2012" name="PLoS Pathog.">
        <title>Diverse lifestyles and strategies of plant pathogenesis encoded in the genomes of eighteen Dothideomycetes fungi.</title>
        <authorList>
            <person name="Ohm R.A."/>
            <person name="Feau N."/>
            <person name="Henrissat B."/>
            <person name="Schoch C.L."/>
            <person name="Horwitz B.A."/>
            <person name="Barry K.W."/>
            <person name="Condon B.J."/>
            <person name="Copeland A.C."/>
            <person name="Dhillon B."/>
            <person name="Glaser F."/>
            <person name="Hesse C.N."/>
            <person name="Kosti I."/>
            <person name="LaButti K."/>
            <person name="Lindquist E.A."/>
            <person name="Lucas S."/>
            <person name="Salamov A.A."/>
            <person name="Bradshaw R.E."/>
            <person name="Ciuffetti L."/>
            <person name="Hamelin R.C."/>
            <person name="Kema G.H.J."/>
            <person name="Lawrence C."/>
            <person name="Scott J.A."/>
            <person name="Spatafora J.W."/>
            <person name="Turgeon B.G."/>
            <person name="de Wit P.J.G.M."/>
            <person name="Zhong S."/>
            <person name="Goodwin S.B."/>
            <person name="Grigoriev I.V."/>
        </authorList>
    </citation>
    <scope>NUCLEOTIDE SEQUENCE [LARGE SCALE GENOMIC DNA]</scope>
    <source>
        <strain evidence="10">28A</strain>
    </source>
</reference>
<comment type="subcellular location">
    <subcellularLocation>
        <location evidence="1">Mitochondrion</location>
    </subcellularLocation>
</comment>
<evidence type="ECO:0000256" key="4">
    <source>
        <dbReference type="ARBA" id="ARBA00022980"/>
    </source>
</evidence>
<organism evidence="9 10">
    <name type="scientific">Exserohilum turcicum (strain 28A)</name>
    <name type="common">Northern leaf blight fungus</name>
    <name type="synonym">Setosphaeria turcica</name>
    <dbReference type="NCBI Taxonomy" id="671987"/>
    <lineage>
        <taxon>Eukaryota</taxon>
        <taxon>Fungi</taxon>
        <taxon>Dikarya</taxon>
        <taxon>Ascomycota</taxon>
        <taxon>Pezizomycotina</taxon>
        <taxon>Dothideomycetes</taxon>
        <taxon>Pleosporomycetidae</taxon>
        <taxon>Pleosporales</taxon>
        <taxon>Pleosporineae</taxon>
        <taxon>Pleosporaceae</taxon>
        <taxon>Exserohilum</taxon>
    </lineage>
</organism>
<evidence type="ECO:0000256" key="1">
    <source>
        <dbReference type="ARBA" id="ARBA00004173"/>
    </source>
</evidence>
<dbReference type="InterPro" id="IPR019368">
    <property type="entry name" value="Ribosomal_mS29"/>
</dbReference>
<evidence type="ECO:0000256" key="6">
    <source>
        <dbReference type="ARBA" id="ARBA00023274"/>
    </source>
</evidence>
<reference evidence="9 10" key="2">
    <citation type="journal article" date="2013" name="PLoS Genet.">
        <title>Comparative genome structure, secondary metabolite, and effector coding capacity across Cochliobolus pathogens.</title>
        <authorList>
            <person name="Condon B.J."/>
            <person name="Leng Y."/>
            <person name="Wu D."/>
            <person name="Bushley K.E."/>
            <person name="Ohm R.A."/>
            <person name="Otillar R."/>
            <person name="Martin J."/>
            <person name="Schackwitz W."/>
            <person name="Grimwood J."/>
            <person name="MohdZainudin N."/>
            <person name="Xue C."/>
            <person name="Wang R."/>
            <person name="Manning V.A."/>
            <person name="Dhillon B."/>
            <person name="Tu Z.J."/>
            <person name="Steffenson B.J."/>
            <person name="Salamov A."/>
            <person name="Sun H."/>
            <person name="Lowry S."/>
            <person name="LaButti K."/>
            <person name="Han J."/>
            <person name="Copeland A."/>
            <person name="Lindquist E."/>
            <person name="Barry K."/>
            <person name="Schmutz J."/>
            <person name="Baker S.E."/>
            <person name="Ciuffetti L.M."/>
            <person name="Grigoriev I.V."/>
            <person name="Zhong S."/>
            <person name="Turgeon B.G."/>
        </authorList>
    </citation>
    <scope>NUCLEOTIDE SEQUENCE [LARGE SCALE GENOMIC DNA]</scope>
    <source>
        <strain evidence="10">28A</strain>
    </source>
</reference>
<dbReference type="GO" id="GO:0003735">
    <property type="term" value="F:structural constituent of ribosome"/>
    <property type="evidence" value="ECO:0007669"/>
    <property type="project" value="TreeGrafter"/>
</dbReference>
<dbReference type="Pfam" id="PF10236">
    <property type="entry name" value="DAP3"/>
    <property type="match status" value="1"/>
</dbReference>
<dbReference type="AlphaFoldDB" id="R0I567"/>
<dbReference type="RefSeq" id="XP_008031354.1">
    <property type="nucleotide sequence ID" value="XM_008033163.1"/>
</dbReference>
<evidence type="ECO:0000313" key="10">
    <source>
        <dbReference type="Proteomes" id="UP000016935"/>
    </source>
</evidence>
<feature type="compositionally biased region" description="Basic residues" evidence="8">
    <location>
        <begin position="58"/>
        <end position="70"/>
    </location>
</feature>
<keyword evidence="6" id="KW-0687">Ribonucleoprotein</keyword>
<dbReference type="Proteomes" id="UP000016935">
    <property type="component" value="Unassembled WGS sequence"/>
</dbReference>